<evidence type="ECO:0000313" key="3">
    <source>
        <dbReference type="Proteomes" id="UP000012015"/>
    </source>
</evidence>
<dbReference type="EMBL" id="AOCK01000014">
    <property type="protein sequence ID" value="EMQ96752.1"/>
    <property type="molecule type" value="Genomic_DNA"/>
</dbReference>
<reference evidence="2 3" key="1">
    <citation type="journal article" date="2013" name="Genome Announc.">
        <title>Draft Genome Sequence of Arthrobacter gangotriensis Strain Lz1yT, Isolated from a Penguin Rookery Soil Sample Collected in Antarctica, near the Indian Station Dakshin Gangotri.</title>
        <authorList>
            <person name="Shivaji S."/>
            <person name="Ara S."/>
            <person name="Bandi S."/>
            <person name="Singh A."/>
            <person name="Kumar Pinnaka A."/>
        </authorList>
    </citation>
    <scope>NUCLEOTIDE SEQUENCE [LARGE SCALE GENOMIC DNA]</scope>
    <source>
        <strain evidence="2 3">Lz1y</strain>
    </source>
</reference>
<name>M7MKD1_9MICC</name>
<feature type="domain" description="DUF4113" evidence="1">
    <location>
        <begin position="4"/>
        <end position="28"/>
    </location>
</feature>
<dbReference type="InterPro" id="IPR025188">
    <property type="entry name" value="DUF4113"/>
</dbReference>
<dbReference type="RefSeq" id="WP_007273037.1">
    <property type="nucleotide sequence ID" value="NZ_AOCK01000014.1"/>
</dbReference>
<sequence>MKTGPEWTMRREMMSPRYTTHWDELLTVYAS</sequence>
<keyword evidence="3" id="KW-1185">Reference proteome</keyword>
<dbReference type="Pfam" id="PF13438">
    <property type="entry name" value="DUF4113"/>
    <property type="match status" value="1"/>
</dbReference>
<proteinExistence type="predicted"/>
<dbReference type="STRING" id="1276920.ADIAG_03889"/>
<dbReference type="Proteomes" id="UP000012015">
    <property type="component" value="Unassembled WGS sequence"/>
</dbReference>
<evidence type="ECO:0000259" key="1">
    <source>
        <dbReference type="Pfam" id="PF13438"/>
    </source>
</evidence>
<dbReference type="AlphaFoldDB" id="M7MKD1"/>
<organism evidence="2 3">
    <name type="scientific">Paeniglutamicibacter gangotriensis Lz1y</name>
    <dbReference type="NCBI Taxonomy" id="1276920"/>
    <lineage>
        <taxon>Bacteria</taxon>
        <taxon>Bacillati</taxon>
        <taxon>Actinomycetota</taxon>
        <taxon>Actinomycetes</taxon>
        <taxon>Micrococcales</taxon>
        <taxon>Micrococcaceae</taxon>
        <taxon>Paeniglutamicibacter</taxon>
    </lineage>
</organism>
<accession>M7MKD1</accession>
<comment type="caution">
    <text evidence="2">The sequence shown here is derived from an EMBL/GenBank/DDBJ whole genome shotgun (WGS) entry which is preliminary data.</text>
</comment>
<gene>
    <name evidence="2" type="ORF">ADIAG_03889</name>
</gene>
<evidence type="ECO:0000313" key="2">
    <source>
        <dbReference type="EMBL" id="EMQ96752.1"/>
    </source>
</evidence>
<protein>
    <recommendedName>
        <fullName evidence="1">DUF4113 domain-containing protein</fullName>
    </recommendedName>
</protein>